<protein>
    <submittedName>
        <fullName evidence="1">Uncharacterized protein</fullName>
    </submittedName>
</protein>
<comment type="caution">
    <text evidence="1">The sequence shown here is derived from an EMBL/GenBank/DDBJ whole genome shotgun (WGS) entry which is preliminary data.</text>
</comment>
<keyword evidence="2" id="KW-1185">Reference proteome</keyword>
<accession>A0ABQ1L0T2</accession>
<organism evidence="1 2">
    <name type="scientific">Marivita lacus</name>
    <dbReference type="NCBI Taxonomy" id="1323742"/>
    <lineage>
        <taxon>Bacteria</taxon>
        <taxon>Pseudomonadati</taxon>
        <taxon>Pseudomonadota</taxon>
        <taxon>Alphaproteobacteria</taxon>
        <taxon>Rhodobacterales</taxon>
        <taxon>Roseobacteraceae</taxon>
        <taxon>Marivita</taxon>
    </lineage>
</organism>
<name>A0ABQ1L0T2_9RHOB</name>
<evidence type="ECO:0000313" key="1">
    <source>
        <dbReference type="EMBL" id="GGC14301.1"/>
    </source>
</evidence>
<proteinExistence type="predicted"/>
<dbReference type="RefSeq" id="WP_188483201.1">
    <property type="nucleotide sequence ID" value="NZ_BMFC01000010.1"/>
</dbReference>
<evidence type="ECO:0000313" key="2">
    <source>
        <dbReference type="Proteomes" id="UP000645462"/>
    </source>
</evidence>
<dbReference type="Proteomes" id="UP000645462">
    <property type="component" value="Unassembled WGS sequence"/>
</dbReference>
<sequence>MKDTLDIAGSTVVGQLTDIAPWEAKLILSMRLWMDGPDGQAEVWGQFARCFGTRQGRTELRQFETFLTRLVTCARRPLVRHGLSCSCIGSDEAVLRTLVSEAERGDLAEAALIASLIAPAHHAEPLALMAARVGAAMKDITRHVPQVPRQTPISSNRRLH</sequence>
<reference evidence="2" key="1">
    <citation type="journal article" date="2019" name="Int. J. Syst. Evol. Microbiol.">
        <title>The Global Catalogue of Microorganisms (GCM) 10K type strain sequencing project: providing services to taxonomists for standard genome sequencing and annotation.</title>
        <authorList>
            <consortium name="The Broad Institute Genomics Platform"/>
            <consortium name="The Broad Institute Genome Sequencing Center for Infectious Disease"/>
            <person name="Wu L."/>
            <person name="Ma J."/>
        </authorList>
    </citation>
    <scope>NUCLEOTIDE SEQUENCE [LARGE SCALE GENOMIC DNA]</scope>
    <source>
        <strain evidence="2">CGMCC 1.12478</strain>
    </source>
</reference>
<dbReference type="EMBL" id="BMFC01000010">
    <property type="protein sequence ID" value="GGC14301.1"/>
    <property type="molecule type" value="Genomic_DNA"/>
</dbReference>
<gene>
    <name evidence="1" type="ORF">GCM10011363_33560</name>
</gene>